<gene>
    <name evidence="1" type="ORF">KME65_05280</name>
</gene>
<dbReference type="Gene3D" id="3.10.450.590">
    <property type="match status" value="1"/>
</dbReference>
<reference evidence="1 2" key="1">
    <citation type="submission" date="2021-05" db="EMBL/GenBank/DDBJ databases">
        <title>Genetic and Functional Diversity in Clade A Lucinid endosymbionts from the Bahamas.</title>
        <authorList>
            <person name="Giani N.M."/>
            <person name="Engel A.S."/>
            <person name="Campbell B.J."/>
        </authorList>
    </citation>
    <scope>NUCLEOTIDE SEQUENCE [LARGE SCALE GENOMIC DNA]</scope>
    <source>
        <strain evidence="1">LUC16012Gg_MoonRockCtena</strain>
    </source>
</reference>
<sequence length="117" mass="14023">MTDTEILKVANPIMDNLMHASTNNDFDSHTRDFSDRIKQKFTHEELQKYREEYRTKWGDFTERDFVGLTKNGNTINVYWKQKFSDTDDEFLAVLTLSKKNEQYLVERAFVDLWQLES</sequence>
<protein>
    <submittedName>
        <fullName evidence="1">Uncharacterized protein</fullName>
    </submittedName>
</protein>
<evidence type="ECO:0000313" key="1">
    <source>
        <dbReference type="EMBL" id="MBT2988355.1"/>
    </source>
</evidence>
<dbReference type="AlphaFoldDB" id="A0A944QU12"/>
<proteinExistence type="predicted"/>
<organism evidence="1 2">
    <name type="scientific">Candidatus Thiodiazotropha taylori</name>
    <dbReference type="NCBI Taxonomy" id="2792791"/>
    <lineage>
        <taxon>Bacteria</taxon>
        <taxon>Pseudomonadati</taxon>
        <taxon>Pseudomonadota</taxon>
        <taxon>Gammaproteobacteria</taxon>
        <taxon>Chromatiales</taxon>
        <taxon>Sedimenticolaceae</taxon>
        <taxon>Candidatus Thiodiazotropha</taxon>
    </lineage>
</organism>
<dbReference type="EMBL" id="JAHHGM010000004">
    <property type="protein sequence ID" value="MBT2988355.1"/>
    <property type="molecule type" value="Genomic_DNA"/>
</dbReference>
<comment type="caution">
    <text evidence="1">The sequence shown here is derived from an EMBL/GenBank/DDBJ whole genome shotgun (WGS) entry which is preliminary data.</text>
</comment>
<accession>A0A944QU12</accession>
<dbReference type="Proteomes" id="UP000770889">
    <property type="component" value="Unassembled WGS sequence"/>
</dbReference>
<evidence type="ECO:0000313" key="2">
    <source>
        <dbReference type="Proteomes" id="UP000770889"/>
    </source>
</evidence>
<name>A0A944QU12_9GAMM</name>